<evidence type="ECO:0000256" key="13">
    <source>
        <dbReference type="ARBA" id="ARBA00022989"/>
    </source>
</evidence>
<feature type="region of interest" description="Disordered" evidence="23">
    <location>
        <begin position="141"/>
        <end position="199"/>
    </location>
</feature>
<dbReference type="SMART" id="SM00219">
    <property type="entry name" value="TyrKc"/>
    <property type="match status" value="1"/>
</dbReference>
<protein>
    <recommendedName>
        <fullName evidence="22">Tyrosine-protein kinase receptor</fullName>
        <ecNumber evidence="22">2.7.10.1</ecNumber>
    </recommendedName>
</protein>
<keyword evidence="3 22" id="KW-0597">Phosphoprotein</keyword>
<dbReference type="Pfam" id="PF01030">
    <property type="entry name" value="Recep_L_domain"/>
    <property type="match status" value="2"/>
</dbReference>
<dbReference type="GO" id="GO:0005524">
    <property type="term" value="F:ATP binding"/>
    <property type="evidence" value="ECO:0007669"/>
    <property type="project" value="UniProtKB-UniRule"/>
</dbReference>
<keyword evidence="9" id="KW-0677">Repeat</keyword>
<dbReference type="InterPro" id="IPR006212">
    <property type="entry name" value="Furin_repeat"/>
</dbReference>
<evidence type="ECO:0000256" key="7">
    <source>
        <dbReference type="ARBA" id="ARBA00022723"/>
    </source>
</evidence>
<comment type="subcellular location">
    <subcellularLocation>
        <location evidence="2">Membrane</location>
        <topology evidence="2">Single-pass type I membrane protein</topology>
    </subcellularLocation>
</comment>
<evidence type="ECO:0000256" key="1">
    <source>
        <dbReference type="ARBA" id="ARBA00001936"/>
    </source>
</evidence>
<dbReference type="PROSITE" id="PS50011">
    <property type="entry name" value="PROTEIN_KINASE_DOM"/>
    <property type="match status" value="1"/>
</dbReference>
<dbReference type="GO" id="GO:0046872">
    <property type="term" value="F:metal ion binding"/>
    <property type="evidence" value="ECO:0007669"/>
    <property type="project" value="UniProtKB-KW"/>
</dbReference>
<dbReference type="Gene3D" id="2.10.220.10">
    <property type="entry name" value="Hormone Receptor, Insulin-like Growth Factor Receptor 1, Chain A, domain 2"/>
    <property type="match status" value="1"/>
</dbReference>
<dbReference type="GO" id="GO:0043410">
    <property type="term" value="P:positive regulation of MAPK cascade"/>
    <property type="evidence" value="ECO:0007669"/>
    <property type="project" value="TreeGrafter"/>
</dbReference>
<reference evidence="27 28" key="1">
    <citation type="submission" date="2024-05" db="EMBL/GenBank/DDBJ databases">
        <title>The nuclear and mitochondrial genome assemblies of Tetragonisca angustula (Apidae: Meliponini), a tiny yet remarkable pollinator in the Neotropics.</title>
        <authorList>
            <person name="Ferrari R."/>
            <person name="Ricardo P.C."/>
            <person name="Dias F.C."/>
            <person name="Araujo N.S."/>
            <person name="Soares D.O."/>
            <person name="Zhou Q.-S."/>
            <person name="Zhu C.-D."/>
            <person name="Coutinho L."/>
            <person name="Airas M.C."/>
            <person name="Batista T.M."/>
        </authorList>
    </citation>
    <scope>NUCLEOTIDE SEQUENCE [LARGE SCALE GENOMIC DNA]</scope>
    <source>
        <strain evidence="27">ASF017062</strain>
        <tissue evidence="27">Abdomen</tissue>
    </source>
</reference>
<dbReference type="Gene3D" id="2.60.40.10">
    <property type="entry name" value="Immunoglobulins"/>
    <property type="match status" value="3"/>
</dbReference>
<comment type="similarity">
    <text evidence="22">Belongs to the protein kinase superfamily. Tyr protein kinase family. Insulin receptor subfamily.</text>
</comment>
<evidence type="ECO:0000256" key="23">
    <source>
        <dbReference type="SAM" id="MobiDB-lite"/>
    </source>
</evidence>
<keyword evidence="5" id="KW-0165">Cleavage on pair of basic residues</keyword>
<keyword evidence="17 22" id="KW-0675">Receptor</keyword>
<dbReference type="PROSITE" id="PS00107">
    <property type="entry name" value="PROTEIN_KINASE_ATP"/>
    <property type="match status" value="1"/>
</dbReference>
<dbReference type="GO" id="GO:0005009">
    <property type="term" value="F:insulin receptor activity"/>
    <property type="evidence" value="ECO:0007669"/>
    <property type="project" value="TreeGrafter"/>
</dbReference>
<evidence type="ECO:0000259" key="26">
    <source>
        <dbReference type="PROSITE" id="PS50853"/>
    </source>
</evidence>
<dbReference type="FunFam" id="3.80.20.20:FF:000001">
    <property type="entry name" value="Tyrosine-protein kinase receptor"/>
    <property type="match status" value="1"/>
</dbReference>
<evidence type="ECO:0000256" key="2">
    <source>
        <dbReference type="ARBA" id="ARBA00004479"/>
    </source>
</evidence>
<dbReference type="SUPFAM" id="SSF52058">
    <property type="entry name" value="L domain-like"/>
    <property type="match status" value="2"/>
</dbReference>
<evidence type="ECO:0000256" key="15">
    <source>
        <dbReference type="ARBA" id="ARBA00023137"/>
    </source>
</evidence>
<evidence type="ECO:0000256" key="24">
    <source>
        <dbReference type="SAM" id="Phobius"/>
    </source>
</evidence>
<dbReference type="InterPro" id="IPR036116">
    <property type="entry name" value="FN3_sf"/>
</dbReference>
<dbReference type="GO" id="GO:0042593">
    <property type="term" value="P:glucose homeostasis"/>
    <property type="evidence" value="ECO:0007669"/>
    <property type="project" value="TreeGrafter"/>
</dbReference>
<dbReference type="PROSITE" id="PS00239">
    <property type="entry name" value="RECEPTOR_TYR_KIN_II"/>
    <property type="match status" value="1"/>
</dbReference>
<feature type="compositionally biased region" description="Basic and acidic residues" evidence="23">
    <location>
        <begin position="145"/>
        <end position="158"/>
    </location>
</feature>
<evidence type="ECO:0000256" key="21">
    <source>
        <dbReference type="PROSITE-ProRule" id="PRU10141"/>
    </source>
</evidence>
<dbReference type="SMART" id="SM00060">
    <property type="entry name" value="FN3"/>
    <property type="match status" value="3"/>
</dbReference>
<dbReference type="GO" id="GO:0051897">
    <property type="term" value="P:positive regulation of phosphatidylinositol 3-kinase/protein kinase B signal transduction"/>
    <property type="evidence" value="ECO:0007669"/>
    <property type="project" value="TreeGrafter"/>
</dbReference>
<keyword evidence="28" id="KW-1185">Reference proteome</keyword>
<dbReference type="Proteomes" id="UP001432146">
    <property type="component" value="Unassembled WGS sequence"/>
</dbReference>
<dbReference type="InterPro" id="IPR008266">
    <property type="entry name" value="Tyr_kinase_AS"/>
</dbReference>
<feature type="region of interest" description="Disordered" evidence="23">
    <location>
        <begin position="1656"/>
        <end position="1689"/>
    </location>
</feature>
<keyword evidence="13 24" id="KW-1133">Transmembrane helix</keyword>
<dbReference type="FunFam" id="1.10.510.10:FF:000528">
    <property type="entry name" value="Tyrosine-protein kinase receptor"/>
    <property type="match status" value="1"/>
</dbReference>
<gene>
    <name evidence="27" type="ORF">QLX08_009747</name>
</gene>
<dbReference type="InterPro" id="IPR000719">
    <property type="entry name" value="Prot_kinase_dom"/>
</dbReference>
<dbReference type="CDD" id="cd00063">
    <property type="entry name" value="FN3"/>
    <property type="match status" value="1"/>
</dbReference>
<dbReference type="GO" id="GO:0043560">
    <property type="term" value="F:insulin receptor substrate binding"/>
    <property type="evidence" value="ECO:0007669"/>
    <property type="project" value="TreeGrafter"/>
</dbReference>
<dbReference type="InterPro" id="IPR017441">
    <property type="entry name" value="Protein_kinase_ATP_BS"/>
</dbReference>
<dbReference type="EC" id="2.7.10.1" evidence="22"/>
<keyword evidence="10 21" id="KW-0547">Nucleotide-binding</keyword>
<evidence type="ECO:0000256" key="10">
    <source>
        <dbReference type="ARBA" id="ARBA00022741"/>
    </source>
</evidence>
<dbReference type="InterPro" id="IPR006211">
    <property type="entry name" value="Furin-like_Cys-rich_dom"/>
</dbReference>
<dbReference type="PROSITE" id="PS50853">
    <property type="entry name" value="FN3"/>
    <property type="match status" value="1"/>
</dbReference>
<keyword evidence="12 21" id="KW-0067">ATP-binding</keyword>
<dbReference type="SMART" id="SM00261">
    <property type="entry name" value="FU"/>
    <property type="match status" value="1"/>
</dbReference>
<dbReference type="PANTHER" id="PTHR24416:SF525">
    <property type="entry name" value="INSULIN-LIKE RECEPTOR"/>
    <property type="match status" value="1"/>
</dbReference>
<evidence type="ECO:0000256" key="8">
    <source>
        <dbReference type="ARBA" id="ARBA00022729"/>
    </source>
</evidence>
<organism evidence="27 28">
    <name type="scientific">Tetragonisca angustula</name>
    <dbReference type="NCBI Taxonomy" id="166442"/>
    <lineage>
        <taxon>Eukaryota</taxon>
        <taxon>Metazoa</taxon>
        <taxon>Ecdysozoa</taxon>
        <taxon>Arthropoda</taxon>
        <taxon>Hexapoda</taxon>
        <taxon>Insecta</taxon>
        <taxon>Pterygota</taxon>
        <taxon>Neoptera</taxon>
        <taxon>Endopterygota</taxon>
        <taxon>Hymenoptera</taxon>
        <taxon>Apocrita</taxon>
        <taxon>Aculeata</taxon>
        <taxon>Apoidea</taxon>
        <taxon>Anthophila</taxon>
        <taxon>Apidae</taxon>
        <taxon>Tetragonisca</taxon>
    </lineage>
</organism>
<comment type="catalytic activity">
    <reaction evidence="20 22">
        <text>L-tyrosyl-[protein] + ATP = O-phospho-L-tyrosyl-[protein] + ADP + H(+)</text>
        <dbReference type="Rhea" id="RHEA:10596"/>
        <dbReference type="Rhea" id="RHEA-COMP:10136"/>
        <dbReference type="Rhea" id="RHEA-COMP:20101"/>
        <dbReference type="ChEBI" id="CHEBI:15378"/>
        <dbReference type="ChEBI" id="CHEBI:30616"/>
        <dbReference type="ChEBI" id="CHEBI:46858"/>
        <dbReference type="ChEBI" id="CHEBI:61978"/>
        <dbReference type="ChEBI" id="CHEBI:456216"/>
        <dbReference type="EC" id="2.7.10.1"/>
    </reaction>
</comment>
<dbReference type="PANTHER" id="PTHR24416">
    <property type="entry name" value="TYROSINE-PROTEIN KINASE RECEPTOR"/>
    <property type="match status" value="1"/>
</dbReference>
<sequence>MESSTWCTRRLGGSVAALSEESTAKFRPTSCCLSINATPVVDGRSSGASSVPGTTCCPTAVTSVTDTDSVLRHCHYSPGSVTASPDRELYRHDHDHDHDHVHVHAGRIVSLSSSDQKRDSARCDLCERLRGRSCDYSRTALEEDERGRDTKKEERLERGGMTTRRGQQQPRHVPLAEHAARVTSRRISRRDRPMSDDSSSSYVASVVRWSGSRLGSSFCWTRQKRASAWTILFLLVLVFPASADLQKQTTSRDSTKEEGVCQSIDIRNSVRYFSRLSGCRLVEGFVQILLIDNAEPAEYANISFPELKEITGYLLLYRVKGLRSIGRLFPNLSVIRGHSLFINYALVAFEMMNLQEIGLHSLTTIVRGSVRFEKNPALCYVDTIDWDLIAKAGKGEHVIAGNNPRNGCPVCEKHCPQRQTKSDEYLCWNQQHCQRICEQKCENNACDEFGTCCHPSCLGTCTGPTNRDCVACKDVITMDEQCAERCPNGSLKFMSHRCIEEEQCLRMEKPREAFNAKNYPYKPFNGSCVMECPPGYMDEESGSRVSCKKCEGPCQKECAGTNVDSIASAQKLRGCTHIVGSLEIQIRGGKNIVKELEDSLNTIEVIDGYLKIVRSFPLISLNFLKNLRVIRGNDIDNSKYSLLVMDNQNLQELWDWSAHSGIKILSKDGPGRIFFHLNPKLCLYKIETLRKKAGLRPFTEYDVAPNSNGDKVACNVTELKTKVGKKSPWGAVIEWEPFVHHDARSLLGYVVYFIEAPNRNVTMYDGRDACGGDGWKVDDVSASTNATETSKFGTSRQEKNVHTHYLSQLKPYTQYAYYVKTYTIATERSGAQSNLTYFRTMPEAPSVARSLIIWSNSSSELIMSWLPPLHKNGNLTHYRIFGRWEPDDPNFIDQRNYCEEPMMLPDKKALAEEERKRMEEEKEQMLPETGSCDCLDRETDQSLREKEASSAIEFEDALHNQVYIKRKSKKKRDVSEMSFISRKTKALDQPAMEKIENGTYTAFEQVVPSTNLSFVMKNLRHFSAYNIEIQACRAQEMNDTYKKCSTKSMRTYRTLPLDSADNIPPNTFKISISGENNSLTMVTLQWDEPPQPNGLIITYQIEYKRVDIQNYKPTVVCITRRDFTKAGNSYVLKELPVGNYSVKVRATSLAGYGAYTHVKYFYIDERNGMSTFWLIFWVLFCVIAVIVGALAYLCKRRYFSNGPNVTLIATVNPEYISTPYVLDEWEVPREKIEMLKSLGTGTFGMVYEGIARDIVKGKPEVRCAVKTVNKDATDRERIEFLNEASVMKGFDAHHVVKLLGVVTRGQPTLVIMELMVNGDLKRYLRSHRPDTCENMTSVSPKLDRILQMAIEIADGMAYLSTKKFVHRDLAARNCMVAEDLTVKVGDFGMTRDIYERDYYRKGSKGLLPVRWMAPESLKDGVFSSYSDVWSYGVVLWEMVTFASQPYQGLSNEQVLRYVIEGGVMERPENCPEMLYDLMKRTWKHKVTRRPTFMDIVTMLLKHIDSKRFQEVSFYHSAEGVEARNQNRSNSPQINQHLELTTLQDLQEEEAEGEEDSPLRQDFGDFASFEPSIKNSFSPRFCMDSYGENSKTTTNCHDMNSSNVPLKAGFDDFDGVSADSIASGKDVLNLPFVEDSLKSVKSSPFINAKSVSRSNLSQLSISNRSASPKNHSGKRSFLSSPNSSKLINPDYENGSPEILLAAEKRETVPLRVDFSSMDAIDIDNGVEKKEPLSPVEYVNKPEALNNGYIGSTAT</sequence>
<evidence type="ECO:0000256" key="14">
    <source>
        <dbReference type="ARBA" id="ARBA00023136"/>
    </source>
</evidence>
<feature type="transmembrane region" description="Helical" evidence="24">
    <location>
        <begin position="1172"/>
        <end position="1194"/>
    </location>
</feature>
<dbReference type="InterPro" id="IPR009030">
    <property type="entry name" value="Growth_fac_rcpt_cys_sf"/>
</dbReference>
<dbReference type="SUPFAM" id="SSF57184">
    <property type="entry name" value="Growth factor receptor domain"/>
    <property type="match status" value="1"/>
</dbReference>
<comment type="caution">
    <text evidence="27">The sequence shown here is derived from an EMBL/GenBank/DDBJ whole genome shotgun (WGS) entry which is preliminary data.</text>
</comment>
<keyword evidence="16" id="KW-1015">Disulfide bond</keyword>
<evidence type="ECO:0000256" key="4">
    <source>
        <dbReference type="ARBA" id="ARBA00022679"/>
    </source>
</evidence>
<dbReference type="Gene3D" id="3.30.200.20">
    <property type="entry name" value="Phosphorylase Kinase, domain 1"/>
    <property type="match status" value="1"/>
</dbReference>
<feature type="compositionally biased region" description="Polar residues" evidence="23">
    <location>
        <begin position="1676"/>
        <end position="1685"/>
    </location>
</feature>
<dbReference type="InterPro" id="IPR020635">
    <property type="entry name" value="Tyr_kinase_cat_dom"/>
</dbReference>
<name>A0AAW0ZF51_9HYME</name>
<evidence type="ECO:0000313" key="27">
    <source>
        <dbReference type="EMBL" id="KAK9296155.1"/>
    </source>
</evidence>
<accession>A0AAW0ZF51</accession>
<evidence type="ECO:0000256" key="3">
    <source>
        <dbReference type="ARBA" id="ARBA00022553"/>
    </source>
</evidence>
<dbReference type="CDD" id="cd05032">
    <property type="entry name" value="PTKc_InsR_like"/>
    <property type="match status" value="1"/>
</dbReference>
<evidence type="ECO:0000256" key="16">
    <source>
        <dbReference type="ARBA" id="ARBA00023157"/>
    </source>
</evidence>
<evidence type="ECO:0000256" key="5">
    <source>
        <dbReference type="ARBA" id="ARBA00022685"/>
    </source>
</evidence>
<proteinExistence type="inferred from homology"/>
<dbReference type="GO" id="GO:0030424">
    <property type="term" value="C:axon"/>
    <property type="evidence" value="ECO:0007669"/>
    <property type="project" value="TreeGrafter"/>
</dbReference>
<evidence type="ECO:0000256" key="22">
    <source>
        <dbReference type="RuleBase" id="RU000312"/>
    </source>
</evidence>
<dbReference type="Gene3D" id="3.80.20.20">
    <property type="entry name" value="Receptor L-domain"/>
    <property type="match status" value="2"/>
</dbReference>
<evidence type="ECO:0000256" key="9">
    <source>
        <dbReference type="ARBA" id="ARBA00022737"/>
    </source>
</evidence>
<keyword evidence="6 22" id="KW-0812">Transmembrane</keyword>
<dbReference type="Pfam" id="PF00757">
    <property type="entry name" value="Furin-like"/>
    <property type="match status" value="1"/>
</dbReference>
<dbReference type="SUPFAM" id="SSF49265">
    <property type="entry name" value="Fibronectin type III"/>
    <property type="match status" value="3"/>
</dbReference>
<evidence type="ECO:0000256" key="11">
    <source>
        <dbReference type="ARBA" id="ARBA00022777"/>
    </source>
</evidence>
<dbReference type="SUPFAM" id="SSF56112">
    <property type="entry name" value="Protein kinase-like (PK-like)"/>
    <property type="match status" value="1"/>
</dbReference>
<dbReference type="PRINTS" id="PR00109">
    <property type="entry name" value="TYRKINASE"/>
</dbReference>
<evidence type="ECO:0000256" key="20">
    <source>
        <dbReference type="ARBA" id="ARBA00051243"/>
    </source>
</evidence>
<dbReference type="InterPro" id="IPR003961">
    <property type="entry name" value="FN3_dom"/>
</dbReference>
<dbReference type="InterPro" id="IPR050122">
    <property type="entry name" value="RTK"/>
</dbReference>
<feature type="domain" description="Fibronectin type-III" evidence="26">
    <location>
        <begin position="1064"/>
        <end position="1166"/>
    </location>
</feature>
<keyword evidence="14 24" id="KW-0472">Membrane</keyword>
<evidence type="ECO:0000259" key="25">
    <source>
        <dbReference type="PROSITE" id="PS50011"/>
    </source>
</evidence>
<comment type="cofactor">
    <cofactor evidence="1">
        <name>Mn(2+)</name>
        <dbReference type="ChEBI" id="CHEBI:29035"/>
    </cofactor>
</comment>
<keyword evidence="7" id="KW-0479">Metal-binding</keyword>
<dbReference type="FunFam" id="2.60.40.10:FF:001941">
    <property type="entry name" value="Tyrosine-protein kinase receptor"/>
    <property type="match status" value="1"/>
</dbReference>
<dbReference type="Gene3D" id="1.10.510.10">
    <property type="entry name" value="Transferase(Phosphotransferase) domain 1"/>
    <property type="match status" value="1"/>
</dbReference>
<dbReference type="Pfam" id="PF07714">
    <property type="entry name" value="PK_Tyr_Ser-Thr"/>
    <property type="match status" value="1"/>
</dbReference>
<feature type="binding site" evidence="21">
    <location>
        <position position="1266"/>
    </location>
    <ligand>
        <name>ATP</name>
        <dbReference type="ChEBI" id="CHEBI:30616"/>
    </ligand>
</feature>
<keyword evidence="4" id="KW-0808">Transferase</keyword>
<keyword evidence="11" id="KW-0418">Kinase</keyword>
<evidence type="ECO:0000313" key="28">
    <source>
        <dbReference type="Proteomes" id="UP001432146"/>
    </source>
</evidence>
<dbReference type="InterPro" id="IPR001245">
    <property type="entry name" value="Ser-Thr/Tyr_kinase_cat_dom"/>
</dbReference>
<evidence type="ECO:0000256" key="18">
    <source>
        <dbReference type="ARBA" id="ARBA00023180"/>
    </source>
</evidence>
<dbReference type="InterPro" id="IPR036941">
    <property type="entry name" value="Rcpt_L-dom_sf"/>
</dbReference>
<dbReference type="InterPro" id="IPR011009">
    <property type="entry name" value="Kinase-like_dom_sf"/>
</dbReference>
<feature type="domain" description="Protein kinase" evidence="25">
    <location>
        <begin position="1232"/>
        <end position="1505"/>
    </location>
</feature>
<dbReference type="GO" id="GO:0005899">
    <property type="term" value="C:insulin receptor complex"/>
    <property type="evidence" value="ECO:0007669"/>
    <property type="project" value="TreeGrafter"/>
</dbReference>
<evidence type="ECO:0000256" key="6">
    <source>
        <dbReference type="ARBA" id="ARBA00022692"/>
    </source>
</evidence>
<feature type="compositionally biased region" description="Polar residues" evidence="23">
    <location>
        <begin position="1656"/>
        <end position="1669"/>
    </location>
</feature>
<dbReference type="EMBL" id="JAWNGG020000222">
    <property type="protein sequence ID" value="KAK9296155.1"/>
    <property type="molecule type" value="Genomic_DNA"/>
</dbReference>
<evidence type="ECO:0000256" key="12">
    <source>
        <dbReference type="ARBA" id="ARBA00022840"/>
    </source>
</evidence>
<dbReference type="InterPro" id="IPR013783">
    <property type="entry name" value="Ig-like_fold"/>
</dbReference>
<keyword evidence="8" id="KW-0732">Signal</keyword>
<dbReference type="InterPro" id="IPR002011">
    <property type="entry name" value="Tyr_kinase_rcpt_2_CS"/>
</dbReference>
<keyword evidence="19" id="KW-0464">Manganese</keyword>
<keyword evidence="15" id="KW-0829">Tyrosine-protein kinase</keyword>
<evidence type="ECO:0000256" key="17">
    <source>
        <dbReference type="ARBA" id="ARBA00023170"/>
    </source>
</evidence>
<dbReference type="InterPro" id="IPR000494">
    <property type="entry name" value="Rcpt_L-dom"/>
</dbReference>
<dbReference type="FunFam" id="3.30.200.20:FF:000026">
    <property type="entry name" value="Tyrosine-protein kinase receptor"/>
    <property type="match status" value="1"/>
</dbReference>
<keyword evidence="18" id="KW-0325">Glycoprotein</keyword>
<dbReference type="PROSITE" id="PS00109">
    <property type="entry name" value="PROTEIN_KINASE_TYR"/>
    <property type="match status" value="1"/>
</dbReference>
<evidence type="ECO:0000256" key="19">
    <source>
        <dbReference type="ARBA" id="ARBA00023211"/>
    </source>
</evidence>
<dbReference type="CDD" id="cd00064">
    <property type="entry name" value="FU"/>
    <property type="match status" value="1"/>
</dbReference>